<dbReference type="AlphaFoldDB" id="B9SJS3"/>
<protein>
    <submittedName>
        <fullName evidence="1">Uncharacterized protein</fullName>
    </submittedName>
</protein>
<sequence>MILPKNPDTSGESPSFLPVLVLKIKLASDFRSFIPTDPRLHNNPYSQTMHSLQLFNS</sequence>
<proteinExistence type="predicted"/>
<accession>B9SJS3</accession>
<keyword evidence="2" id="KW-1185">Reference proteome</keyword>
<evidence type="ECO:0000313" key="2">
    <source>
        <dbReference type="Proteomes" id="UP000008311"/>
    </source>
</evidence>
<evidence type="ECO:0000313" key="1">
    <source>
        <dbReference type="EMBL" id="EEF36139.1"/>
    </source>
</evidence>
<dbReference type="Proteomes" id="UP000008311">
    <property type="component" value="Unassembled WGS sequence"/>
</dbReference>
<name>B9SJS3_RICCO</name>
<dbReference type="EMBL" id="EQ973989">
    <property type="protein sequence ID" value="EEF36139.1"/>
    <property type="molecule type" value="Genomic_DNA"/>
</dbReference>
<organism evidence="1 2">
    <name type="scientific">Ricinus communis</name>
    <name type="common">Castor bean</name>
    <dbReference type="NCBI Taxonomy" id="3988"/>
    <lineage>
        <taxon>Eukaryota</taxon>
        <taxon>Viridiplantae</taxon>
        <taxon>Streptophyta</taxon>
        <taxon>Embryophyta</taxon>
        <taxon>Tracheophyta</taxon>
        <taxon>Spermatophyta</taxon>
        <taxon>Magnoliopsida</taxon>
        <taxon>eudicotyledons</taxon>
        <taxon>Gunneridae</taxon>
        <taxon>Pentapetalae</taxon>
        <taxon>rosids</taxon>
        <taxon>fabids</taxon>
        <taxon>Malpighiales</taxon>
        <taxon>Euphorbiaceae</taxon>
        <taxon>Acalyphoideae</taxon>
        <taxon>Acalypheae</taxon>
        <taxon>Ricinus</taxon>
    </lineage>
</organism>
<gene>
    <name evidence="1" type="ORF">RCOM_0907500</name>
</gene>
<dbReference type="InParanoid" id="B9SJS3"/>
<reference evidence="2" key="1">
    <citation type="journal article" date="2010" name="Nat. Biotechnol.">
        <title>Draft genome sequence of the oilseed species Ricinus communis.</title>
        <authorList>
            <person name="Chan A.P."/>
            <person name="Crabtree J."/>
            <person name="Zhao Q."/>
            <person name="Lorenzi H."/>
            <person name="Orvis J."/>
            <person name="Puiu D."/>
            <person name="Melake-Berhan A."/>
            <person name="Jones K.M."/>
            <person name="Redman J."/>
            <person name="Chen G."/>
            <person name="Cahoon E.B."/>
            <person name="Gedil M."/>
            <person name="Stanke M."/>
            <person name="Haas B.J."/>
            <person name="Wortman J.R."/>
            <person name="Fraser-Liggett C.M."/>
            <person name="Ravel J."/>
            <person name="Rabinowicz P.D."/>
        </authorList>
    </citation>
    <scope>NUCLEOTIDE SEQUENCE [LARGE SCALE GENOMIC DNA]</scope>
    <source>
        <strain evidence="2">cv. Hale</strain>
    </source>
</reference>